<dbReference type="Proteomes" id="UP000807469">
    <property type="component" value="Unassembled WGS sequence"/>
</dbReference>
<keyword evidence="3" id="KW-1185">Reference proteome</keyword>
<reference evidence="2" key="1">
    <citation type="submission" date="2020-11" db="EMBL/GenBank/DDBJ databases">
        <authorList>
            <consortium name="DOE Joint Genome Institute"/>
            <person name="Ahrendt S."/>
            <person name="Riley R."/>
            <person name="Andreopoulos W."/>
            <person name="Labutti K."/>
            <person name="Pangilinan J."/>
            <person name="Ruiz-Duenas F.J."/>
            <person name="Barrasa J.M."/>
            <person name="Sanchez-Garcia M."/>
            <person name="Camarero S."/>
            <person name="Miyauchi S."/>
            <person name="Serrano A."/>
            <person name="Linde D."/>
            <person name="Babiker R."/>
            <person name="Drula E."/>
            <person name="Ayuso-Fernandez I."/>
            <person name="Pacheco R."/>
            <person name="Padilla G."/>
            <person name="Ferreira P."/>
            <person name="Barriuso J."/>
            <person name="Kellner H."/>
            <person name="Castanera R."/>
            <person name="Alfaro M."/>
            <person name="Ramirez L."/>
            <person name="Pisabarro A.G."/>
            <person name="Kuo A."/>
            <person name="Tritt A."/>
            <person name="Lipzen A."/>
            <person name="He G."/>
            <person name="Yan M."/>
            <person name="Ng V."/>
            <person name="Cullen D."/>
            <person name="Martin F."/>
            <person name="Rosso M.-N."/>
            <person name="Henrissat B."/>
            <person name="Hibbett D."/>
            <person name="Martinez A.T."/>
            <person name="Grigoriev I.V."/>
        </authorList>
    </citation>
    <scope>NUCLEOTIDE SEQUENCE</scope>
    <source>
        <strain evidence="2">CIRM-BRFM 674</strain>
    </source>
</reference>
<keyword evidence="1" id="KW-0472">Membrane</keyword>
<proteinExistence type="predicted"/>
<keyword evidence="1" id="KW-1133">Transmembrane helix</keyword>
<evidence type="ECO:0000313" key="2">
    <source>
        <dbReference type="EMBL" id="KAF9480657.1"/>
    </source>
</evidence>
<feature type="transmembrane region" description="Helical" evidence="1">
    <location>
        <begin position="29"/>
        <end position="51"/>
    </location>
</feature>
<dbReference type="AlphaFoldDB" id="A0A9P5Z393"/>
<evidence type="ECO:0000313" key="3">
    <source>
        <dbReference type="Proteomes" id="UP000807469"/>
    </source>
</evidence>
<dbReference type="EMBL" id="MU155191">
    <property type="protein sequence ID" value="KAF9480657.1"/>
    <property type="molecule type" value="Genomic_DNA"/>
</dbReference>
<evidence type="ECO:0000256" key="1">
    <source>
        <dbReference type="SAM" id="Phobius"/>
    </source>
</evidence>
<protein>
    <submittedName>
        <fullName evidence="2">Uncharacterized protein</fullName>
    </submittedName>
</protein>
<gene>
    <name evidence="2" type="ORF">BDN70DRAFT_601681</name>
</gene>
<keyword evidence="1" id="KW-0812">Transmembrane</keyword>
<organism evidence="2 3">
    <name type="scientific">Pholiota conissans</name>
    <dbReference type="NCBI Taxonomy" id="109636"/>
    <lineage>
        <taxon>Eukaryota</taxon>
        <taxon>Fungi</taxon>
        <taxon>Dikarya</taxon>
        <taxon>Basidiomycota</taxon>
        <taxon>Agaricomycotina</taxon>
        <taxon>Agaricomycetes</taxon>
        <taxon>Agaricomycetidae</taxon>
        <taxon>Agaricales</taxon>
        <taxon>Agaricineae</taxon>
        <taxon>Strophariaceae</taxon>
        <taxon>Pholiota</taxon>
    </lineage>
</organism>
<name>A0A9P5Z393_9AGAR</name>
<accession>A0A9P5Z393</accession>
<sequence length="97" mass="11101">MSCSSSSALYFCILGDEERTRSNSSFMQVNRRVCVVALCALYLPAAVLVFIRIDIQFSRVITRRNHDFIRAIMLVPGALIILGCLTNEFTFQRNYWS</sequence>
<feature type="transmembrane region" description="Helical" evidence="1">
    <location>
        <begin position="71"/>
        <end position="91"/>
    </location>
</feature>
<comment type="caution">
    <text evidence="2">The sequence shown here is derived from an EMBL/GenBank/DDBJ whole genome shotgun (WGS) entry which is preliminary data.</text>
</comment>